<evidence type="ECO:0000256" key="3">
    <source>
        <dbReference type="SAM" id="MobiDB-lite"/>
    </source>
</evidence>
<protein>
    <submittedName>
        <fullName evidence="5">Nucleoside hydrolase</fullName>
    </submittedName>
</protein>
<feature type="compositionally biased region" description="Pro residues" evidence="3">
    <location>
        <begin position="24"/>
        <end position="34"/>
    </location>
</feature>
<dbReference type="InterPro" id="IPR036452">
    <property type="entry name" value="Ribo_hydro-like"/>
</dbReference>
<dbReference type="AlphaFoldDB" id="A0AA97M0F8"/>
<keyword evidence="6" id="KW-1185">Reference proteome</keyword>
<evidence type="ECO:0000259" key="4">
    <source>
        <dbReference type="Pfam" id="PF01156"/>
    </source>
</evidence>
<evidence type="ECO:0000256" key="2">
    <source>
        <dbReference type="ARBA" id="ARBA00023295"/>
    </source>
</evidence>
<dbReference type="InterPro" id="IPR001910">
    <property type="entry name" value="Inosine/uridine_hydrolase_dom"/>
</dbReference>
<dbReference type="Proteomes" id="UP000265719">
    <property type="component" value="Chromosome"/>
</dbReference>
<proteinExistence type="predicted"/>
<evidence type="ECO:0000313" key="6">
    <source>
        <dbReference type="Proteomes" id="UP000265719"/>
    </source>
</evidence>
<dbReference type="Gene3D" id="3.90.245.10">
    <property type="entry name" value="Ribonucleoside hydrolase-like"/>
    <property type="match status" value="1"/>
</dbReference>
<name>A0AA97M0F8_9ACTN</name>
<gene>
    <name evidence="5" type="ORF">NI17_009540</name>
</gene>
<keyword evidence="2" id="KW-0326">Glycosidase</keyword>
<dbReference type="Pfam" id="PF01156">
    <property type="entry name" value="IU_nuc_hydro"/>
    <property type="match status" value="1"/>
</dbReference>
<feature type="domain" description="Inosine/uridine-preferring nucleoside hydrolase" evidence="4">
    <location>
        <begin position="41"/>
        <end position="314"/>
    </location>
</feature>
<dbReference type="SUPFAM" id="SSF53590">
    <property type="entry name" value="Nucleoside hydrolase"/>
    <property type="match status" value="1"/>
</dbReference>
<dbReference type="InterPro" id="IPR023186">
    <property type="entry name" value="IUNH"/>
</dbReference>
<dbReference type="KEGG" id="thao:NI17_009540"/>
<dbReference type="EMBL" id="CP063196">
    <property type="protein sequence ID" value="UOE21339.1"/>
    <property type="molecule type" value="Genomic_DNA"/>
</dbReference>
<reference evidence="5" key="1">
    <citation type="submission" date="2020-10" db="EMBL/GenBank/DDBJ databases">
        <title>De novo genome project of the cellulose decomposer Thermobifida halotolerans type strain.</title>
        <authorList>
            <person name="Nagy I."/>
            <person name="Horvath B."/>
            <person name="Kukolya J."/>
            <person name="Nagy I."/>
            <person name="Orsini M."/>
        </authorList>
    </citation>
    <scope>NUCLEOTIDE SEQUENCE</scope>
    <source>
        <strain evidence="5">DSM 44931</strain>
    </source>
</reference>
<dbReference type="PANTHER" id="PTHR12304:SF4">
    <property type="entry name" value="URIDINE NUCLEOSIDASE"/>
    <property type="match status" value="1"/>
</dbReference>
<evidence type="ECO:0000313" key="5">
    <source>
        <dbReference type="EMBL" id="UOE21339.1"/>
    </source>
</evidence>
<dbReference type="RefSeq" id="WP_084012884.1">
    <property type="nucleotide sequence ID" value="NZ_CP063196.1"/>
</dbReference>
<accession>A0AA97M0F8</accession>
<sequence length="343" mass="36981">MEAPREETAAAPQHHRRRPTEPAKTPPDNAPRPNTPRGNAMIIDTDIGGDPDDAIALTAAARCVPELALVITSDEVADAHGHGRRARFARWLLDALGRTDVPVVAGADLGNTRYYCVEGLTPDTVPHQDTDVVAAVRALAAVRPGPIRWVGMGPMTNLARLLEQAPELAPRLRITQMGGALRYRDPDRAEHNFRLDVAAVHAVFTAVAAGHLRLPEFVTSEITFVADTEVDADHPLYRGLTEPGAPTWAGLLAAHLDRWFVRFHPATKQHDALALSAALGLPFVDSEPMPLAVDRIGRTTAAGHGTRVRVSTSAHYPGFMSWLRDRLDPAVAPTGPSLPPVKS</sequence>
<organism evidence="5 6">
    <name type="scientific">Thermobifida halotolerans</name>
    <dbReference type="NCBI Taxonomy" id="483545"/>
    <lineage>
        <taxon>Bacteria</taxon>
        <taxon>Bacillati</taxon>
        <taxon>Actinomycetota</taxon>
        <taxon>Actinomycetes</taxon>
        <taxon>Streptosporangiales</taxon>
        <taxon>Nocardiopsidaceae</taxon>
        <taxon>Thermobifida</taxon>
    </lineage>
</organism>
<evidence type="ECO:0000256" key="1">
    <source>
        <dbReference type="ARBA" id="ARBA00022801"/>
    </source>
</evidence>
<dbReference type="GO" id="GO:0005829">
    <property type="term" value="C:cytosol"/>
    <property type="evidence" value="ECO:0007669"/>
    <property type="project" value="TreeGrafter"/>
</dbReference>
<dbReference type="GO" id="GO:0006152">
    <property type="term" value="P:purine nucleoside catabolic process"/>
    <property type="evidence" value="ECO:0007669"/>
    <property type="project" value="TreeGrafter"/>
</dbReference>
<keyword evidence="1 5" id="KW-0378">Hydrolase</keyword>
<feature type="region of interest" description="Disordered" evidence="3">
    <location>
        <begin position="1"/>
        <end position="39"/>
    </location>
</feature>
<dbReference type="GO" id="GO:0008477">
    <property type="term" value="F:purine nucleosidase activity"/>
    <property type="evidence" value="ECO:0007669"/>
    <property type="project" value="TreeGrafter"/>
</dbReference>
<dbReference type="PANTHER" id="PTHR12304">
    <property type="entry name" value="INOSINE-URIDINE PREFERRING NUCLEOSIDE HYDROLASE"/>
    <property type="match status" value="1"/>
</dbReference>